<dbReference type="OrthoDB" id="9763290at2"/>
<feature type="binding site" evidence="10">
    <location>
        <position position="263"/>
    </location>
    <ligand>
        <name>ATP</name>
        <dbReference type="ChEBI" id="CHEBI:30616"/>
    </ligand>
</feature>
<evidence type="ECO:0000256" key="7">
    <source>
        <dbReference type="ARBA" id="ARBA00022962"/>
    </source>
</evidence>
<dbReference type="GO" id="GO:0005524">
    <property type="term" value="F:ATP binding"/>
    <property type="evidence" value="ECO:0007669"/>
    <property type="project" value="UniProtKB-KW"/>
</dbReference>
<accession>L0K711</accession>
<proteinExistence type="inferred from homology"/>
<evidence type="ECO:0000256" key="6">
    <source>
        <dbReference type="ARBA" id="ARBA00022888"/>
    </source>
</evidence>
<dbReference type="eggNOG" id="COG0367">
    <property type="taxonomic scope" value="Bacteria"/>
</dbReference>
<keyword evidence="7 9" id="KW-0315">Glutamine amidotransferase</keyword>
<dbReference type="EMBL" id="CP003359">
    <property type="protein sequence ID" value="AGB40781.1"/>
    <property type="molecule type" value="Genomic_DNA"/>
</dbReference>
<dbReference type="Gene3D" id="3.60.20.10">
    <property type="entry name" value="Glutamine Phosphoribosylpyrophosphate, subunit 1, domain 1"/>
    <property type="match status" value="1"/>
</dbReference>
<reference evidence="14" key="1">
    <citation type="submission" date="2012-02" db="EMBL/GenBank/DDBJ databases">
        <title>The complete genome of Halobacteroides halobius DSM 5150.</title>
        <authorList>
            <person name="Lucas S."/>
            <person name="Copeland A."/>
            <person name="Lapidus A."/>
            <person name="Glavina del Rio T."/>
            <person name="Dalin E."/>
            <person name="Tice H."/>
            <person name="Bruce D."/>
            <person name="Goodwin L."/>
            <person name="Pitluck S."/>
            <person name="Peters L."/>
            <person name="Mikhailova N."/>
            <person name="Gu W."/>
            <person name="Kyrpides N."/>
            <person name="Mavromatis K."/>
            <person name="Ivanova N."/>
            <person name="Brettin T."/>
            <person name="Detter J.C."/>
            <person name="Han C."/>
            <person name="Larimer F."/>
            <person name="Land M."/>
            <person name="Hauser L."/>
            <person name="Markowitz V."/>
            <person name="Cheng J.-F."/>
            <person name="Hugenholtz P."/>
            <person name="Woyke T."/>
            <person name="Wu D."/>
            <person name="Tindall B."/>
            <person name="Pomrenke H."/>
            <person name="Brambilla E."/>
            <person name="Klenk H.-P."/>
            <person name="Eisen J.A."/>
        </authorList>
    </citation>
    <scope>NUCLEOTIDE SEQUENCE [LARGE SCALE GENOMIC DNA]</scope>
    <source>
        <strain evidence="14">ATCC 35273 / DSM 5150 / MD-1</strain>
    </source>
</reference>
<dbReference type="InterPro" id="IPR001962">
    <property type="entry name" value="Asn_synthase"/>
</dbReference>
<evidence type="ECO:0000256" key="8">
    <source>
        <dbReference type="ARBA" id="ARBA00048741"/>
    </source>
</evidence>
<dbReference type="SUPFAM" id="SSF52402">
    <property type="entry name" value="Adenine nucleotide alpha hydrolases-like"/>
    <property type="match status" value="1"/>
</dbReference>
<feature type="binding site" evidence="10">
    <location>
        <position position="294"/>
    </location>
    <ligand>
        <name>ATP</name>
        <dbReference type="ChEBI" id="CHEBI:30616"/>
    </ligand>
</feature>
<comment type="catalytic activity">
    <reaction evidence="8">
        <text>L-aspartate + L-glutamine + ATP + H2O = L-asparagine + L-glutamate + AMP + diphosphate + H(+)</text>
        <dbReference type="Rhea" id="RHEA:12228"/>
        <dbReference type="ChEBI" id="CHEBI:15377"/>
        <dbReference type="ChEBI" id="CHEBI:15378"/>
        <dbReference type="ChEBI" id="CHEBI:29985"/>
        <dbReference type="ChEBI" id="CHEBI:29991"/>
        <dbReference type="ChEBI" id="CHEBI:30616"/>
        <dbReference type="ChEBI" id="CHEBI:33019"/>
        <dbReference type="ChEBI" id="CHEBI:58048"/>
        <dbReference type="ChEBI" id="CHEBI:58359"/>
        <dbReference type="ChEBI" id="CHEBI:456215"/>
        <dbReference type="EC" id="6.3.5.4"/>
    </reaction>
</comment>
<dbReference type="HOGENOM" id="CLU_014658_3_2_9"/>
<dbReference type="STRING" id="748449.Halha_0810"/>
<dbReference type="GO" id="GO:0005829">
    <property type="term" value="C:cytosol"/>
    <property type="evidence" value="ECO:0007669"/>
    <property type="project" value="TreeGrafter"/>
</dbReference>
<organism evidence="13 14">
    <name type="scientific">Halobacteroides halobius (strain ATCC 35273 / DSM 5150 / MD-1)</name>
    <dbReference type="NCBI Taxonomy" id="748449"/>
    <lineage>
        <taxon>Bacteria</taxon>
        <taxon>Bacillati</taxon>
        <taxon>Bacillota</taxon>
        <taxon>Clostridia</taxon>
        <taxon>Halanaerobiales</taxon>
        <taxon>Halobacteroidaceae</taxon>
        <taxon>Halobacteroides</taxon>
    </lineage>
</organism>
<dbReference type="NCBIfam" id="TIGR01536">
    <property type="entry name" value="asn_synth_AEB"/>
    <property type="match status" value="1"/>
</dbReference>
<feature type="active site" description="For GATase activity" evidence="9">
    <location>
        <position position="2"/>
    </location>
</feature>
<dbReference type="InterPro" id="IPR014729">
    <property type="entry name" value="Rossmann-like_a/b/a_fold"/>
</dbReference>
<dbReference type="SUPFAM" id="SSF56235">
    <property type="entry name" value="N-terminal nucleophile aminohydrolases (Ntn hydrolases)"/>
    <property type="match status" value="1"/>
</dbReference>
<comment type="similarity">
    <text evidence="2">Belongs to the asparagine synthetase family.</text>
</comment>
<evidence type="ECO:0000256" key="10">
    <source>
        <dbReference type="PIRSR" id="PIRSR001589-2"/>
    </source>
</evidence>
<evidence type="ECO:0000256" key="4">
    <source>
        <dbReference type="ARBA" id="ARBA00022741"/>
    </source>
</evidence>
<dbReference type="Gene3D" id="3.40.50.620">
    <property type="entry name" value="HUPs"/>
    <property type="match status" value="1"/>
</dbReference>
<dbReference type="Pfam" id="PF13537">
    <property type="entry name" value="GATase_7"/>
    <property type="match status" value="1"/>
</dbReference>
<dbReference type="PIRSF" id="PIRSF001589">
    <property type="entry name" value="Asn_synthetase_glu-h"/>
    <property type="match status" value="1"/>
</dbReference>
<dbReference type="InterPro" id="IPR017932">
    <property type="entry name" value="GATase_2_dom"/>
</dbReference>
<feature type="domain" description="Glutamine amidotransferase type-2" evidence="12">
    <location>
        <begin position="2"/>
        <end position="216"/>
    </location>
</feature>
<dbReference type="Proteomes" id="UP000010880">
    <property type="component" value="Chromosome"/>
</dbReference>
<evidence type="ECO:0000259" key="12">
    <source>
        <dbReference type="PROSITE" id="PS51278"/>
    </source>
</evidence>
<dbReference type="EC" id="6.3.5.4" evidence="3"/>
<feature type="binding site" evidence="10">
    <location>
        <begin position="377"/>
        <end position="378"/>
    </location>
    <ligand>
        <name>ATP</name>
        <dbReference type="ChEBI" id="CHEBI:30616"/>
    </ligand>
</feature>
<dbReference type="InterPro" id="IPR033738">
    <property type="entry name" value="AsnB_N"/>
</dbReference>
<sequence>MCGIAGWIDWERDLTRQRNVLEQMQETMKLRGPNESGEWIREDVGLVHRRLIVIDPEGGQQPMIKKKNGNTYVMVYNGELYNSSELRKKLKQHGYSFQGHSDTEVLLTSYIKWGEECVKHLNGIYAFGIWDVGRKKLYMARDRIGVKPLFYSRFGSSLVFASELKSLLAHPKIEAKIGREGLAEILAIGPGRTPGHGVFKGIEELKPGYYLVYDQHGLCKEKYWELESKPHQDSTEETIKKVRELFVDTVQRQLVSDVPICTLLSGGLDSSAITAVASNALQEAEKGQLHSYSVDYEGNDEHFEANEFQPDPDSKWIGLMSDYASTKHHDIVLPNSQLVEALKEGVYARDLPGMADIDVSLYLFCKKIEQDFTVAVSGECADEIFGGYPWYHRAEALQANTFPWSRRIDDRLQIFDSELLKEVKPSKYLDQRYQEALDEVPRLPGEDAKNAKMREMFYLNLTRWMPVLLDRKDRMSMYTSLEVRVPFCDHRLVEYVWNIPWEMKNYGGMRKGILRAALKGLLPEDIRTRPKNPYPKTFDPAYFEATRSWLLDILNNPNAPLHDLIDQDTVRQFTKVDQDFDIPWFGQLMRLPQLFAYLIQINIWLEEYNIQILF</sequence>
<evidence type="ECO:0000256" key="3">
    <source>
        <dbReference type="ARBA" id="ARBA00012737"/>
    </source>
</evidence>
<dbReference type="CDD" id="cd01991">
    <property type="entry name" value="Asn_synthase_B_C"/>
    <property type="match status" value="1"/>
</dbReference>
<protein>
    <recommendedName>
        <fullName evidence="3">asparagine synthase (glutamine-hydrolyzing)</fullName>
        <ecNumber evidence="3">6.3.5.4</ecNumber>
    </recommendedName>
</protein>
<gene>
    <name evidence="13" type="ordered locus">Halha_0810</name>
</gene>
<dbReference type="PANTHER" id="PTHR43284:SF1">
    <property type="entry name" value="ASPARAGINE SYNTHETASE"/>
    <property type="match status" value="1"/>
</dbReference>
<feature type="binding site" evidence="10">
    <location>
        <position position="102"/>
    </location>
    <ligand>
        <name>L-glutamine</name>
        <dbReference type="ChEBI" id="CHEBI:58359"/>
    </ligand>
</feature>
<dbReference type="Pfam" id="PF00733">
    <property type="entry name" value="Asn_synthase"/>
    <property type="match status" value="1"/>
</dbReference>
<dbReference type="PANTHER" id="PTHR43284">
    <property type="entry name" value="ASPARAGINE SYNTHETASE (GLUTAMINE-HYDROLYZING)"/>
    <property type="match status" value="1"/>
</dbReference>
<evidence type="ECO:0000256" key="11">
    <source>
        <dbReference type="PIRSR" id="PIRSR001589-3"/>
    </source>
</evidence>
<dbReference type="InterPro" id="IPR051786">
    <property type="entry name" value="ASN_synthetase/amidase"/>
</dbReference>
<dbReference type="InterPro" id="IPR006426">
    <property type="entry name" value="Asn_synth_AEB"/>
</dbReference>
<keyword evidence="5 10" id="KW-0067">ATP-binding</keyword>
<dbReference type="GO" id="GO:0006529">
    <property type="term" value="P:asparagine biosynthetic process"/>
    <property type="evidence" value="ECO:0007669"/>
    <property type="project" value="UniProtKB-KW"/>
</dbReference>
<evidence type="ECO:0000313" key="14">
    <source>
        <dbReference type="Proteomes" id="UP000010880"/>
    </source>
</evidence>
<dbReference type="CDD" id="cd00712">
    <property type="entry name" value="AsnB"/>
    <property type="match status" value="1"/>
</dbReference>
<keyword evidence="9" id="KW-0028">Amino-acid biosynthesis</keyword>
<keyword evidence="6 9" id="KW-0061">Asparagine biosynthesis</keyword>
<dbReference type="RefSeq" id="WP_015326506.1">
    <property type="nucleotide sequence ID" value="NC_019978.1"/>
</dbReference>
<evidence type="ECO:0000256" key="9">
    <source>
        <dbReference type="PIRSR" id="PIRSR001589-1"/>
    </source>
</evidence>
<feature type="site" description="Important for beta-aspartyl-AMP intermediate formation" evidence="11">
    <location>
        <position position="379"/>
    </location>
</feature>
<dbReference type="KEGG" id="hhl:Halha_0810"/>
<dbReference type="PROSITE" id="PS51278">
    <property type="entry name" value="GATASE_TYPE_2"/>
    <property type="match status" value="1"/>
</dbReference>
<comment type="pathway">
    <text evidence="1">Amino-acid biosynthesis; L-asparagine biosynthesis; L-asparagine from L-aspartate (L-Gln route): step 1/1.</text>
</comment>
<keyword evidence="14" id="KW-1185">Reference proteome</keyword>
<evidence type="ECO:0000256" key="2">
    <source>
        <dbReference type="ARBA" id="ARBA00005752"/>
    </source>
</evidence>
<evidence type="ECO:0000256" key="1">
    <source>
        <dbReference type="ARBA" id="ARBA00005187"/>
    </source>
</evidence>
<dbReference type="AlphaFoldDB" id="L0K711"/>
<keyword evidence="4 10" id="KW-0547">Nucleotide-binding</keyword>
<dbReference type="GO" id="GO:0004066">
    <property type="term" value="F:asparagine synthase (glutamine-hydrolyzing) activity"/>
    <property type="evidence" value="ECO:0007669"/>
    <property type="project" value="UniProtKB-EC"/>
</dbReference>
<name>L0K711_HALHC</name>
<dbReference type="PATRIC" id="fig|748449.3.peg.770"/>
<evidence type="ECO:0000256" key="5">
    <source>
        <dbReference type="ARBA" id="ARBA00022840"/>
    </source>
</evidence>
<dbReference type="InterPro" id="IPR029055">
    <property type="entry name" value="Ntn_hydrolases_N"/>
</dbReference>
<evidence type="ECO:0000313" key="13">
    <source>
        <dbReference type="EMBL" id="AGB40781.1"/>
    </source>
</evidence>